<feature type="compositionally biased region" description="Basic and acidic residues" evidence="5">
    <location>
        <begin position="1212"/>
        <end position="1224"/>
    </location>
</feature>
<organism evidence="7 8">
    <name type="scientific">Eudromia elegans</name>
    <name type="common">Elegant crested-tinamou</name>
    <dbReference type="NCBI Taxonomy" id="8805"/>
    <lineage>
        <taxon>Eukaryota</taxon>
        <taxon>Metazoa</taxon>
        <taxon>Chordata</taxon>
        <taxon>Craniata</taxon>
        <taxon>Vertebrata</taxon>
        <taxon>Euteleostomi</taxon>
        <taxon>Archelosauria</taxon>
        <taxon>Archosauria</taxon>
        <taxon>Dinosauria</taxon>
        <taxon>Saurischia</taxon>
        <taxon>Theropoda</taxon>
        <taxon>Coelurosauria</taxon>
        <taxon>Aves</taxon>
        <taxon>Palaeognathae</taxon>
        <taxon>Tinamiformes</taxon>
        <taxon>Tinamidae</taxon>
        <taxon>Eudromia</taxon>
    </lineage>
</organism>
<keyword evidence="3" id="KW-0378">Hydrolase</keyword>
<evidence type="ECO:0000256" key="5">
    <source>
        <dbReference type="SAM" id="MobiDB-lite"/>
    </source>
</evidence>
<dbReference type="PANTHER" id="PTHR12792">
    <property type="entry name" value="EXTRA SPINDLE POLES 1-RELATED"/>
    <property type="match status" value="1"/>
</dbReference>
<dbReference type="PANTHER" id="PTHR12792:SF0">
    <property type="entry name" value="SEPARIN"/>
    <property type="match status" value="1"/>
</dbReference>
<dbReference type="Proteomes" id="UP000533954">
    <property type="component" value="Unassembled WGS sequence"/>
</dbReference>
<evidence type="ECO:0000259" key="6">
    <source>
        <dbReference type="PROSITE" id="PS51700"/>
    </source>
</evidence>
<dbReference type="GO" id="GO:0072686">
    <property type="term" value="C:mitotic spindle"/>
    <property type="evidence" value="ECO:0007669"/>
    <property type="project" value="TreeGrafter"/>
</dbReference>
<dbReference type="GO" id="GO:0051307">
    <property type="term" value="P:meiotic chromosome separation"/>
    <property type="evidence" value="ECO:0007669"/>
    <property type="project" value="TreeGrafter"/>
</dbReference>
<dbReference type="OrthoDB" id="10255632at2759"/>
<reference evidence="7 8" key="1">
    <citation type="submission" date="2019-09" db="EMBL/GenBank/DDBJ databases">
        <title>Bird 10,000 Genomes (B10K) Project - Family phase.</title>
        <authorList>
            <person name="Zhang G."/>
        </authorList>
    </citation>
    <scope>NUCLEOTIDE SEQUENCE [LARGE SCALE GENOMIC DNA]</scope>
    <source>
        <strain evidence="7">B10K-LSUMZ-16893</strain>
    </source>
</reference>
<evidence type="ECO:0000256" key="2">
    <source>
        <dbReference type="ARBA" id="ARBA00012489"/>
    </source>
</evidence>
<dbReference type="InterPro" id="IPR005314">
    <property type="entry name" value="Peptidase_C50"/>
</dbReference>
<evidence type="ECO:0000256" key="1">
    <source>
        <dbReference type="ARBA" id="ARBA00000451"/>
    </source>
</evidence>
<feature type="compositionally biased region" description="Basic residues" evidence="5">
    <location>
        <begin position="1083"/>
        <end position="1093"/>
    </location>
</feature>
<evidence type="ECO:0000256" key="3">
    <source>
        <dbReference type="ARBA" id="ARBA00022801"/>
    </source>
</evidence>
<feature type="non-terminal residue" evidence="7">
    <location>
        <position position="1808"/>
    </location>
</feature>
<dbReference type="GO" id="GO:0006508">
    <property type="term" value="P:proteolysis"/>
    <property type="evidence" value="ECO:0007669"/>
    <property type="project" value="InterPro"/>
</dbReference>
<gene>
    <name evidence="7" type="primary">Espl1</name>
    <name evidence="7" type="ORF">EUDELE_R01168</name>
</gene>
<dbReference type="GO" id="GO:0004197">
    <property type="term" value="F:cysteine-type endopeptidase activity"/>
    <property type="evidence" value="ECO:0007669"/>
    <property type="project" value="InterPro"/>
</dbReference>
<dbReference type="PROSITE" id="PS51700">
    <property type="entry name" value="SEPARIN"/>
    <property type="match status" value="1"/>
</dbReference>
<name>A0A7K7VR13_EUDEL</name>
<accession>A0A7K7VR13</accession>
<proteinExistence type="predicted"/>
<protein>
    <recommendedName>
        <fullName evidence="2">separase</fullName>
        <ecNumber evidence="2">3.4.22.49</ecNumber>
    </recommendedName>
</protein>
<dbReference type="GO" id="GO:0005737">
    <property type="term" value="C:cytoplasm"/>
    <property type="evidence" value="ECO:0007669"/>
    <property type="project" value="TreeGrafter"/>
</dbReference>
<comment type="catalytic activity">
    <reaction evidence="1">
        <text>All bonds known to be hydrolyzed by this endopeptidase have arginine in P1 and an acidic residue in P4. P6 is often occupied by an acidic residue or by a hydroxy-amino-acid residue, the phosphorylation of which enhances cleavage.</text>
        <dbReference type="EC" id="3.4.22.49"/>
    </reaction>
</comment>
<dbReference type="EMBL" id="VZSX01000343">
    <property type="protein sequence ID" value="NXA43839.1"/>
    <property type="molecule type" value="Genomic_DNA"/>
</dbReference>
<feature type="domain" description="Peptidase C50" evidence="6">
    <location>
        <begin position="1663"/>
        <end position="1758"/>
    </location>
</feature>
<dbReference type="EC" id="3.4.22.49" evidence="2"/>
<feature type="compositionally biased region" description="Basic and acidic residues" evidence="5">
    <location>
        <begin position="1158"/>
        <end position="1198"/>
    </location>
</feature>
<evidence type="ECO:0000256" key="4">
    <source>
        <dbReference type="ARBA" id="ARBA00022829"/>
    </source>
</evidence>
<feature type="non-terminal residue" evidence="7">
    <location>
        <position position="1"/>
    </location>
</feature>
<feature type="compositionally biased region" description="Polar residues" evidence="5">
    <location>
        <begin position="1142"/>
        <end position="1156"/>
    </location>
</feature>
<dbReference type="GO" id="GO:0005634">
    <property type="term" value="C:nucleus"/>
    <property type="evidence" value="ECO:0007669"/>
    <property type="project" value="InterPro"/>
</dbReference>
<keyword evidence="8" id="KW-1185">Reference proteome</keyword>
<dbReference type="InterPro" id="IPR030397">
    <property type="entry name" value="SEPARIN_core_dom"/>
</dbReference>
<feature type="region of interest" description="Disordered" evidence="5">
    <location>
        <begin position="1068"/>
        <end position="1224"/>
    </location>
</feature>
<evidence type="ECO:0000313" key="7">
    <source>
        <dbReference type="EMBL" id="NXA43839.1"/>
    </source>
</evidence>
<feature type="region of interest" description="Disordered" evidence="5">
    <location>
        <begin position="983"/>
        <end position="1021"/>
    </location>
</feature>
<sequence length="1808" mass="198581">LSSLLQIPLDSSKEQLRVKQLLYYSLQVFTNVAYSTFQCSQVKGWGGLEQFLGTCRRVVEWMLAALEGLPSSKQAEYLEVTASCTFKLAYIFYSQNLHQEVVSLSKLFCKKLESVDASQYVEIPPEKLHRCFRLQVESCWKQGRFEEALAAVVQWLTVLWDRAREQIAEPVSLWARVKADAAKKGTQEMQLWTLKDALKGCRPDTGTLVALLFEELKAYKSVRASTGRERYNVVCDLLELCSEESGCVHERATGLVELAQVLCYHDYAAHTDCSALDSIQEALHLLESIPRTAQNQEELLDDQAQALLWLYICTLEAKLKESMEREQRARAQGQKNLDDFEPNDLNYEDKLQEDKFLYDGIVFNLAAESAQSRSLDDAFALWKQLLEKRGVPRVRSPEQTVASLHIMAALYKLMSKPLQALESYLLVRSLCSALGDHLGTASALCQVTKLLFQLECPGYAKASAGRPHGAGRPRPRPQPSPCRASFQLFLEETESCLQKADSGSDSYLLLKQTCLLLRSQLCCTSRQVGEGLALLLAVLQNSALQKASKVWYLLRAHVLQLTATYLSLPPAHLLPELRQQLSALGWRTPETALTEAHKLFRSIVLLVMGSNVLGSQKAASDVQFVDYGDNVLHKWQVLADLLACSEQLVAALSRVEMVTEAKAFCLEAIKLAMKLHAARWCVAFLVLKAQLELQRSEPELSRCDLRQAQFLLESSTEFEGSEKQRGRKKILPCRGDEPEGSKRGPRGSEPPSEEDAFLKGPALEFVATVSGPGKAAALATSPELKPKQKRPLGFLSHPSSCSCCLCSELTLSALCLRWLLCSAQLELAGDGAAEGLRLLEATLQRCGAVAARFVTVLRDKLWGGLAPKEGQTLPALELLDDLVATGYATLASQSLVRCQAEEKLREHVEAGLTFLQSQRPHLPSLELARATLLLAKATAAIRALVPDCKGAVTSIFSSAWAWKPPATPVEPKASVALKALETDKALPQRTKSRKGTVTARRPKPKVKKSQRAKPVAAADSDDVFAVGDTDAEVPPIVIRPVTLPHTPHQKPGLPAKAAASRAPFRVFVDSSPSPAKSQLLKAPRARGRAKSRLKVAFSDDSDAEDPKPTAPQAARKAPSSSCKTSEPMGRSWRVTAPKSPVTVATGSRPTRMSSRRASGREEKREQATRRAPRRRAEEKRELMRTIEEEEKLEEKAEISPEVLRASEEEEEAPGRRRLEGADREREVLRQEATRGDVSVLPLPIQDPLHLGALSSALPRASEAASLDAACELLKAAFNCVSHCPPGALYSHLCQLLALAWGERDPEGTAYLVCEATSVTLRHQLLSLLHRNLHKAKKSALGVAERLRGLSLREESSAPCGHRQRHLARLQDLFAFSSSELGPRQRDGFREQLEQIPSGVTVCLMTLVSLQPAAVGDMLLLTRLERGSAPVTIRIPTGCSKAPLSSMLGEFEAIQREQKESISCTDHVEWWQRRLKLDQRMKVGEKLLVPAGTGHGSPGVPSDSVSPQGLIDALETQVLGCWKGALLPGSPEPSLAQEASGLSARLRRHGGARAAPALLEVVLKASTLLTPQDLQSLASGFCPAHPDVARILLQEALEKREAGAGQPGGSLVLVLDKHLQRLPWESMAFLRDVAVTRLPSLRFLLSYSLARERAGSVLRRGVNPASTFYILNPHNNLPGTEERFRGWFESEPGWSGVTGAVPRQEQIQAALSEHDLYIYAGHGAGARFLDGQLLARLECSAVALLFGCSSAALAVRGALEGSGIVLKYILAGWRWNSCRPPSRSSRWCRPSTWRPRTASPCCTRATRVR</sequence>
<feature type="region of interest" description="Disordered" evidence="5">
    <location>
        <begin position="717"/>
        <end position="755"/>
    </location>
</feature>
<comment type="caution">
    <text evidence="7">The sequence shown here is derived from an EMBL/GenBank/DDBJ whole genome shotgun (WGS) entry which is preliminary data.</text>
</comment>
<dbReference type="GO" id="GO:0005813">
    <property type="term" value="C:centrosome"/>
    <property type="evidence" value="ECO:0007669"/>
    <property type="project" value="TreeGrafter"/>
</dbReference>
<evidence type="ECO:0000313" key="8">
    <source>
        <dbReference type="Proteomes" id="UP000533954"/>
    </source>
</evidence>
<feature type="compositionally biased region" description="Basic residues" evidence="5">
    <location>
        <begin position="990"/>
        <end position="1011"/>
    </location>
</feature>
<keyword evidence="4" id="KW-0159">Chromosome partition</keyword>
<dbReference type="Pfam" id="PF03568">
    <property type="entry name" value="Separin_C"/>
    <property type="match status" value="2"/>
</dbReference>